<evidence type="ECO:0000256" key="2">
    <source>
        <dbReference type="ARBA" id="ARBA00022786"/>
    </source>
</evidence>
<comment type="pathway">
    <text evidence="1">Protein modification; protein ubiquitination.</text>
</comment>
<dbReference type="PANTHER" id="PTHR22852:SF0">
    <property type="entry name" value="DENTICLELESS PROTEIN HOMOLOG"/>
    <property type="match status" value="1"/>
</dbReference>
<dbReference type="PROSITE" id="PS50082">
    <property type="entry name" value="WD_REPEATS_2"/>
    <property type="match status" value="1"/>
</dbReference>
<feature type="compositionally biased region" description="Polar residues" evidence="5">
    <location>
        <begin position="1"/>
        <end position="15"/>
    </location>
</feature>
<dbReference type="InterPro" id="IPR036322">
    <property type="entry name" value="WD40_repeat_dom_sf"/>
</dbReference>
<evidence type="ECO:0000256" key="3">
    <source>
        <dbReference type="ARBA" id="ARBA00038344"/>
    </source>
</evidence>
<name>A0A8H4XM48_9HYPO</name>
<evidence type="ECO:0000256" key="5">
    <source>
        <dbReference type="SAM" id="MobiDB-lite"/>
    </source>
</evidence>
<evidence type="ECO:0000256" key="4">
    <source>
        <dbReference type="PROSITE-ProRule" id="PRU00221"/>
    </source>
</evidence>
<dbReference type="GO" id="GO:0005634">
    <property type="term" value="C:nucleus"/>
    <property type="evidence" value="ECO:0007669"/>
    <property type="project" value="TreeGrafter"/>
</dbReference>
<dbReference type="Gene3D" id="2.130.10.10">
    <property type="entry name" value="YVTN repeat-like/Quinoprotein amine dehydrogenase"/>
    <property type="match status" value="3"/>
</dbReference>
<dbReference type="SMART" id="SM00320">
    <property type="entry name" value="WD40"/>
    <property type="match status" value="5"/>
</dbReference>
<keyword evidence="2" id="KW-0833">Ubl conjugation pathway</keyword>
<dbReference type="InterPro" id="IPR015943">
    <property type="entry name" value="WD40/YVTN_repeat-like_dom_sf"/>
</dbReference>
<dbReference type="InterPro" id="IPR051865">
    <property type="entry name" value="WD-repeat_CDT2_adapter"/>
</dbReference>
<accession>A0A8H4XM48</accession>
<protein>
    <submittedName>
        <fullName evidence="6">Uncharacterized protein</fullName>
    </submittedName>
</protein>
<proteinExistence type="inferred from homology"/>
<dbReference type="GO" id="GO:0030674">
    <property type="term" value="F:protein-macromolecule adaptor activity"/>
    <property type="evidence" value="ECO:0007669"/>
    <property type="project" value="TreeGrafter"/>
</dbReference>
<comment type="similarity">
    <text evidence="3">Belongs to the WD repeat cdt2 family.</text>
</comment>
<reference evidence="6" key="1">
    <citation type="journal article" date="2020" name="BMC Genomics">
        <title>Correction to: Identification and distribution of gene clusters required for synthesis of sphingolipid metabolism inhibitors in diverse species of the filamentous fungus Fusarium.</title>
        <authorList>
            <person name="Kim H.S."/>
            <person name="Lohmar J.M."/>
            <person name="Busman M."/>
            <person name="Brown D.W."/>
            <person name="Naumann T.A."/>
            <person name="Divon H.H."/>
            <person name="Lysoe E."/>
            <person name="Uhlig S."/>
            <person name="Proctor R.H."/>
        </authorList>
    </citation>
    <scope>NUCLEOTIDE SEQUENCE</scope>
    <source>
        <strain evidence="6">NRRL 22465</strain>
    </source>
</reference>
<feature type="region of interest" description="Disordered" evidence="5">
    <location>
        <begin position="1"/>
        <end position="28"/>
    </location>
</feature>
<evidence type="ECO:0000313" key="6">
    <source>
        <dbReference type="EMBL" id="KAF4981006.1"/>
    </source>
</evidence>
<keyword evidence="7" id="KW-1185">Reference proteome</keyword>
<evidence type="ECO:0000313" key="7">
    <source>
        <dbReference type="Proteomes" id="UP000635477"/>
    </source>
</evidence>
<gene>
    <name evidence="6" type="ORF">FZEAL_3121</name>
</gene>
<dbReference type="OrthoDB" id="2096344at2759"/>
<feature type="compositionally biased region" description="Polar residues" evidence="5">
    <location>
        <begin position="630"/>
        <end position="645"/>
    </location>
</feature>
<feature type="compositionally biased region" description="Polar residues" evidence="5">
    <location>
        <begin position="126"/>
        <end position="155"/>
    </location>
</feature>
<dbReference type="Proteomes" id="UP000635477">
    <property type="component" value="Unassembled WGS sequence"/>
</dbReference>
<keyword evidence="4" id="KW-0853">WD repeat</keyword>
<sequence>MSSSPAINSLPTPAKSSRPKADPSITPRRFTRFWYSRQSAQATCPQKARSVLGNLDSSAVNRQPLSPQSIFSDPIASDPISPSSPTSRLQDEPRKRKLQSGQSGSEPDFKRPALNLDNMPPLRYNLPTQPTQLSQDQDATMSGTPTNVPDSQEALNSRRKATLSDFFKASRGASQASKKKHTTISIPNVLEDSKAVNALDGYAPKPIRKFGNRGFEAQLLNREHGLGYSTGQPYLHTPACDPRTETAKFYSRNSDYHECVSRDRPGNTIPFCLASANKAPVTAIGDEEGCVRFFSTTSTDNPAQDKVDAHFQVHDNAIWDMAFSNDDLRLATASGESGTIIDTITQTVAAKLEGGHWDSTRQIAWQQGQTTGNVLATSDKAGRIRLWDLRCPDARNRSFSSRSNVDANGRRSVLERDQSLAPFRASTLNILDRTHERTVAGNTSTASVTAIQWLPTGREHLLLSASEAEAVVKLWDLRYIKPRRQEKNVPLASTCAPSNHAWRSYGITSLALSSDAARMYAVCKDNTVYAYSTAHLMLGHAPELEDLAPKRRPTGVEGLGPLYGLKHDSFSARTFYVKCSIRHRGLSHTSDLLAVGSTESAVMLFPTDERYLRSTCAQRAHILDPPGSAITPSRSFSSTSGAEPASSTIPIFRIGTPLIHGHSSEVTNVSWTHDGKLVSASDDYIVRQWQENDARSRHYRQVGDFGGERHMAGWADVGADWDVEDDEE</sequence>
<dbReference type="InterPro" id="IPR001680">
    <property type="entry name" value="WD40_rpt"/>
</dbReference>
<evidence type="ECO:0000256" key="1">
    <source>
        <dbReference type="ARBA" id="ARBA00004906"/>
    </source>
</evidence>
<dbReference type="AlphaFoldDB" id="A0A8H4XM48"/>
<feature type="repeat" description="WD" evidence="4">
    <location>
        <begin position="659"/>
        <end position="699"/>
    </location>
</feature>
<dbReference type="EMBL" id="JABEYC010000190">
    <property type="protein sequence ID" value="KAF4981006.1"/>
    <property type="molecule type" value="Genomic_DNA"/>
</dbReference>
<feature type="compositionally biased region" description="Polar residues" evidence="5">
    <location>
        <begin position="58"/>
        <end position="68"/>
    </location>
</feature>
<organism evidence="6 7">
    <name type="scientific">Fusarium zealandicum</name>
    <dbReference type="NCBI Taxonomy" id="1053134"/>
    <lineage>
        <taxon>Eukaryota</taxon>
        <taxon>Fungi</taxon>
        <taxon>Dikarya</taxon>
        <taxon>Ascomycota</taxon>
        <taxon>Pezizomycotina</taxon>
        <taxon>Sordariomycetes</taxon>
        <taxon>Hypocreomycetidae</taxon>
        <taxon>Hypocreales</taxon>
        <taxon>Nectriaceae</taxon>
        <taxon>Fusarium</taxon>
        <taxon>Fusarium staphyleae species complex</taxon>
    </lineage>
</organism>
<dbReference type="PANTHER" id="PTHR22852">
    <property type="entry name" value="LETHAL 2 DENTICLELESS PROTEIN RETINOIC ACID-REGULATED NUCLEAR MATRIX-ASSOCIATED PROTEIN"/>
    <property type="match status" value="1"/>
</dbReference>
<dbReference type="PROSITE" id="PS50294">
    <property type="entry name" value="WD_REPEATS_REGION"/>
    <property type="match status" value="1"/>
</dbReference>
<feature type="compositionally biased region" description="Low complexity" evidence="5">
    <location>
        <begin position="69"/>
        <end position="87"/>
    </location>
</feature>
<feature type="region of interest" description="Disordered" evidence="5">
    <location>
        <begin position="58"/>
        <end position="158"/>
    </location>
</feature>
<reference evidence="6" key="2">
    <citation type="submission" date="2020-05" db="EMBL/GenBank/DDBJ databases">
        <authorList>
            <person name="Kim H.-S."/>
            <person name="Proctor R.H."/>
            <person name="Brown D.W."/>
        </authorList>
    </citation>
    <scope>NUCLEOTIDE SEQUENCE</scope>
    <source>
        <strain evidence="6">NRRL 22465</strain>
    </source>
</reference>
<dbReference type="GO" id="GO:0043161">
    <property type="term" value="P:proteasome-mediated ubiquitin-dependent protein catabolic process"/>
    <property type="evidence" value="ECO:0007669"/>
    <property type="project" value="TreeGrafter"/>
</dbReference>
<feature type="region of interest" description="Disordered" evidence="5">
    <location>
        <begin position="623"/>
        <end position="645"/>
    </location>
</feature>
<dbReference type="Pfam" id="PF00400">
    <property type="entry name" value="WD40"/>
    <property type="match status" value="2"/>
</dbReference>
<dbReference type="SUPFAM" id="SSF50978">
    <property type="entry name" value="WD40 repeat-like"/>
    <property type="match status" value="1"/>
</dbReference>
<comment type="caution">
    <text evidence="6">The sequence shown here is derived from an EMBL/GenBank/DDBJ whole genome shotgun (WGS) entry which is preliminary data.</text>
</comment>